<dbReference type="EMBL" id="NIXT01000841">
    <property type="protein sequence ID" value="OXE32068.1"/>
    <property type="molecule type" value="Genomic_DNA"/>
</dbReference>
<proteinExistence type="predicted"/>
<evidence type="ECO:0000313" key="1">
    <source>
        <dbReference type="EMBL" id="OXE32068.1"/>
    </source>
</evidence>
<name>A0A227JB30_VIBPH</name>
<evidence type="ECO:0000313" key="2">
    <source>
        <dbReference type="Proteomes" id="UP000214596"/>
    </source>
</evidence>
<dbReference type="AlphaFoldDB" id="A0A227JB30"/>
<accession>A0A227JB30</accession>
<organism evidence="1 2">
    <name type="scientific">Vibrio parahaemolyticus</name>
    <dbReference type="NCBI Taxonomy" id="670"/>
    <lineage>
        <taxon>Bacteria</taxon>
        <taxon>Pseudomonadati</taxon>
        <taxon>Pseudomonadota</taxon>
        <taxon>Gammaproteobacteria</taxon>
        <taxon>Vibrionales</taxon>
        <taxon>Vibrionaceae</taxon>
        <taxon>Vibrio</taxon>
    </lineage>
</organism>
<feature type="non-terminal residue" evidence="1">
    <location>
        <position position="114"/>
    </location>
</feature>
<gene>
    <name evidence="1" type="ORF">CA163_14615</name>
</gene>
<sequence>MHCYESITSGLKNIKKGIRKGYPKLRKGSGLIMKKTLVALAVAGISTSALAAGNIYDNGTTSFNLKGEIDTYVSTVEGKENGKTVVKRDVDVDLWAKIQIDAEHKLNEDVKVFG</sequence>
<protein>
    <submittedName>
        <fullName evidence="1">Porin</fullName>
    </submittedName>
</protein>
<dbReference type="Proteomes" id="UP000214596">
    <property type="component" value="Unassembled WGS sequence"/>
</dbReference>
<reference evidence="1 2" key="1">
    <citation type="journal article" date="2017" name="Appl. Environ. Microbiol.">
        <title>Parallel evolution of two clades of a major Atlantic endemic Vibrio parahaemolyticus pathogen lineage by independent acquisition of related pathogenicity islands.</title>
        <authorList>
            <person name="Xu F."/>
            <person name="Gonzalez-Escalona N."/>
            <person name="Drees K.P."/>
            <person name="Sebra R.P."/>
            <person name="Cooper V.S."/>
            <person name="Jones S.H."/>
            <person name="Whistler C.A."/>
        </authorList>
    </citation>
    <scope>NUCLEOTIDE SEQUENCE [LARGE SCALE GENOMIC DNA]</scope>
    <source>
        <strain evidence="1 2">MAVP-3</strain>
    </source>
</reference>
<comment type="caution">
    <text evidence="1">The sequence shown here is derived from an EMBL/GenBank/DDBJ whole genome shotgun (WGS) entry which is preliminary data.</text>
</comment>